<proteinExistence type="predicted"/>
<accession>A0A2S5SR83</accession>
<organism evidence="1 2">
    <name type="scientific">Caldimonas caldifontis</name>
    <dbReference type="NCBI Taxonomy" id="1452508"/>
    <lineage>
        <taxon>Bacteria</taxon>
        <taxon>Pseudomonadati</taxon>
        <taxon>Pseudomonadota</taxon>
        <taxon>Betaproteobacteria</taxon>
        <taxon>Burkholderiales</taxon>
        <taxon>Sphaerotilaceae</taxon>
        <taxon>Caldimonas</taxon>
    </lineage>
</organism>
<evidence type="ECO:0000313" key="2">
    <source>
        <dbReference type="Proteomes" id="UP000238605"/>
    </source>
</evidence>
<protein>
    <submittedName>
        <fullName evidence="1">Uncharacterized protein</fullName>
    </submittedName>
</protein>
<sequence>MEHRSLQEEYARLRAQLAEAYSAPVWQPQRIDGLADALADIERRLVSQAPHATWRSAGTQALPSPSP</sequence>
<dbReference type="EMBL" id="PSNX01000015">
    <property type="protein sequence ID" value="PPE65204.1"/>
    <property type="molecule type" value="Genomic_DNA"/>
</dbReference>
<gene>
    <name evidence="1" type="ORF">C1704_14755</name>
</gene>
<comment type="caution">
    <text evidence="1">The sequence shown here is derived from an EMBL/GenBank/DDBJ whole genome shotgun (WGS) entry which is preliminary data.</text>
</comment>
<dbReference type="Proteomes" id="UP000238605">
    <property type="component" value="Unassembled WGS sequence"/>
</dbReference>
<name>A0A2S5SR83_9BURK</name>
<dbReference type="OrthoDB" id="9156029at2"/>
<dbReference type="RefSeq" id="WP_104303507.1">
    <property type="nucleotide sequence ID" value="NZ_PSNX01000015.1"/>
</dbReference>
<keyword evidence="2" id="KW-1185">Reference proteome</keyword>
<dbReference type="AlphaFoldDB" id="A0A2S5SR83"/>
<evidence type="ECO:0000313" key="1">
    <source>
        <dbReference type="EMBL" id="PPE65204.1"/>
    </source>
</evidence>
<reference evidence="1 2" key="1">
    <citation type="submission" date="2018-02" db="EMBL/GenBank/DDBJ databases">
        <title>Reclassifiation of [Polyangium] brachysporum DSM 7029 as Guopingzhaonella breviflexa gen. nov., sp. nov., a member of the family Comamonadaceae.</title>
        <authorList>
            <person name="Tang B."/>
        </authorList>
    </citation>
    <scope>NUCLEOTIDE SEQUENCE [LARGE SCALE GENOMIC DNA]</scope>
    <source>
        <strain evidence="1 2">BCRC 80649</strain>
    </source>
</reference>